<evidence type="ECO:0000259" key="1">
    <source>
        <dbReference type="Pfam" id="PF01261"/>
    </source>
</evidence>
<protein>
    <recommendedName>
        <fullName evidence="1">Xylose isomerase-like TIM barrel domain-containing protein</fullName>
    </recommendedName>
</protein>
<sequence>MSFQPAIASPSVGHQTVHPISRRLEAAASQGFKLIELVEDDMTFYARDHLGGVTEESMVQAAKDIKILSNKLGIKPFVLQPFWFYEGLLDRKEHEIKITKLRLWMKLAKALSIQLVQIPTNWLNEGTTGDLDQIVRDLIEMAEIGLEQDPVVSFAYEGVAWGTHIDTWQGTWEVIKRVNKPNFGLCLDTFHIVARDLGDPSIVPGCKRPNGDENLARSMDQLAKEVDVSKIFYVQLGDAELLDSPIVEGHPFFNELQPPRMAWSRNARLFAWEQGQQGCLPLDSVVDAIFKKLGFRGIVSMELFSRHLFNPDPKLPYAYAARGIESWKKFLEKVES</sequence>
<gene>
    <name evidence="2" type="ORF">BN869_000007013_1</name>
</gene>
<dbReference type="Pfam" id="PF01261">
    <property type="entry name" value="AP_endonuc_2"/>
    <property type="match status" value="1"/>
</dbReference>
<dbReference type="PANTHER" id="PTHR12110:SF21">
    <property type="entry name" value="XYLOSE ISOMERASE-LIKE TIM BARREL DOMAIN-CONTAINING PROTEIN"/>
    <property type="match status" value="1"/>
</dbReference>
<name>A0A0B7K7K8_BIOOC</name>
<dbReference type="EMBL" id="CDPU01000021">
    <property type="protein sequence ID" value="CEO50955.1"/>
    <property type="molecule type" value="Genomic_DNA"/>
</dbReference>
<evidence type="ECO:0000313" key="2">
    <source>
        <dbReference type="EMBL" id="CEO50955.1"/>
    </source>
</evidence>
<dbReference type="PANTHER" id="PTHR12110">
    <property type="entry name" value="HYDROXYPYRUVATE ISOMERASE"/>
    <property type="match status" value="1"/>
</dbReference>
<dbReference type="AlphaFoldDB" id="A0A0B7K7K8"/>
<dbReference type="InterPro" id="IPR036237">
    <property type="entry name" value="Xyl_isomerase-like_sf"/>
</dbReference>
<dbReference type="Gene3D" id="3.20.20.150">
    <property type="entry name" value="Divalent-metal-dependent TIM barrel enzymes"/>
    <property type="match status" value="1"/>
</dbReference>
<reference evidence="2" key="1">
    <citation type="submission" date="2015-01" db="EMBL/GenBank/DDBJ databases">
        <authorList>
            <person name="Durling Mikael"/>
        </authorList>
    </citation>
    <scope>NUCLEOTIDE SEQUENCE</scope>
</reference>
<dbReference type="SUPFAM" id="SSF51658">
    <property type="entry name" value="Xylose isomerase-like"/>
    <property type="match status" value="1"/>
</dbReference>
<organism evidence="2">
    <name type="scientific">Bionectria ochroleuca</name>
    <name type="common">Gliocladium roseum</name>
    <dbReference type="NCBI Taxonomy" id="29856"/>
    <lineage>
        <taxon>Eukaryota</taxon>
        <taxon>Fungi</taxon>
        <taxon>Dikarya</taxon>
        <taxon>Ascomycota</taxon>
        <taxon>Pezizomycotina</taxon>
        <taxon>Sordariomycetes</taxon>
        <taxon>Hypocreomycetidae</taxon>
        <taxon>Hypocreales</taxon>
        <taxon>Bionectriaceae</taxon>
        <taxon>Clonostachys</taxon>
    </lineage>
</organism>
<proteinExistence type="predicted"/>
<feature type="domain" description="Xylose isomerase-like TIM barrel" evidence="1">
    <location>
        <begin position="24"/>
        <end position="317"/>
    </location>
</feature>
<accession>A0A0B7K7K8</accession>
<dbReference type="InterPro" id="IPR050312">
    <property type="entry name" value="IolE/XylAMocC-like"/>
</dbReference>
<dbReference type="InterPro" id="IPR013022">
    <property type="entry name" value="Xyl_isomerase-like_TIM-brl"/>
</dbReference>